<protein>
    <submittedName>
        <fullName evidence="2">Uncharacterized protein</fullName>
    </submittedName>
</protein>
<keyword evidence="1" id="KW-0812">Transmembrane</keyword>
<dbReference type="EMBL" id="JASVWF010000006">
    <property type="protein sequence ID" value="MDL5158939.1"/>
    <property type="molecule type" value="Genomic_DNA"/>
</dbReference>
<dbReference type="RefSeq" id="WP_286055501.1">
    <property type="nucleotide sequence ID" value="NZ_JASVWF010000006.1"/>
</dbReference>
<feature type="transmembrane region" description="Helical" evidence="1">
    <location>
        <begin position="102"/>
        <end position="122"/>
    </location>
</feature>
<proteinExistence type="predicted"/>
<name>A0ABT7MFI9_9PSEU</name>
<feature type="transmembrane region" description="Helical" evidence="1">
    <location>
        <begin position="36"/>
        <end position="62"/>
    </location>
</feature>
<keyword evidence="3" id="KW-1185">Reference proteome</keyword>
<organism evidence="2 3">
    <name type="scientific">Actinomycetospora termitidis</name>
    <dbReference type="NCBI Taxonomy" id="3053470"/>
    <lineage>
        <taxon>Bacteria</taxon>
        <taxon>Bacillati</taxon>
        <taxon>Actinomycetota</taxon>
        <taxon>Actinomycetes</taxon>
        <taxon>Pseudonocardiales</taxon>
        <taxon>Pseudonocardiaceae</taxon>
        <taxon>Actinomycetospora</taxon>
    </lineage>
</organism>
<sequence length="168" mass="18130">MGGTRISSYRESIGALILRFHRRVEGPLCDPCRSRYFWTFTGVSSLFGWLGIISFCYTLFVLPSNIVQQVKERGGVASASHSPYCFRCGYPGLGSAPPPARLVAAGVIGGIVVLFLLFGLASDLASGRVAAAVVLLVLLVVVSLSPVGLVFTLVQQYRRCTRCGNEQR</sequence>
<evidence type="ECO:0000256" key="1">
    <source>
        <dbReference type="SAM" id="Phobius"/>
    </source>
</evidence>
<accession>A0ABT7MFI9</accession>
<evidence type="ECO:0000313" key="2">
    <source>
        <dbReference type="EMBL" id="MDL5158939.1"/>
    </source>
</evidence>
<keyword evidence="1" id="KW-0472">Membrane</keyword>
<comment type="caution">
    <text evidence="2">The sequence shown here is derived from an EMBL/GenBank/DDBJ whole genome shotgun (WGS) entry which is preliminary data.</text>
</comment>
<keyword evidence="1" id="KW-1133">Transmembrane helix</keyword>
<dbReference type="Proteomes" id="UP001231924">
    <property type="component" value="Unassembled WGS sequence"/>
</dbReference>
<reference evidence="2 3" key="1">
    <citation type="submission" date="2023-06" db="EMBL/GenBank/DDBJ databases">
        <title>Actinomycetospora Odt1-22.</title>
        <authorList>
            <person name="Supong K."/>
        </authorList>
    </citation>
    <scope>NUCLEOTIDE SEQUENCE [LARGE SCALE GENOMIC DNA]</scope>
    <source>
        <strain evidence="2 3">Odt1-22</strain>
    </source>
</reference>
<evidence type="ECO:0000313" key="3">
    <source>
        <dbReference type="Proteomes" id="UP001231924"/>
    </source>
</evidence>
<feature type="transmembrane region" description="Helical" evidence="1">
    <location>
        <begin position="128"/>
        <end position="154"/>
    </location>
</feature>
<gene>
    <name evidence="2" type="ORF">QRT03_23425</name>
</gene>